<gene>
    <name evidence="3" type="ORF">FD03_GL001908</name>
</gene>
<sequence length="266" mass="28876">MKSLLRNSLVVSGLALAAFATSSVLSKDAEASGVATTKNVPVTFIYTKAGNQVRNRGLMANTPWRVGKIININGETMYQVATNEYLKASDSTLSGNTASTPTNQDGVVTIKINYLKRSTNTNNSFIIKSETRRVKLNSTVTINALKFDGYTVVPGEETWTGPVQFDGETFTIPYTKDGEGSQVAKNGMVTIRIDYLKRSTNTNDSYIIKTEARNVMLNSNITIDAPKLSGYTVVPGEETWTGPIQFAGEVFTIPYTKNGVNTLSAN</sequence>
<dbReference type="Proteomes" id="UP000051248">
    <property type="component" value="Unassembled WGS sequence"/>
</dbReference>
<reference evidence="3 4" key="1">
    <citation type="journal article" date="2015" name="Genome Announc.">
        <title>Expanding the biotechnology potential of lactobacilli through comparative genomics of 213 strains and associated genera.</title>
        <authorList>
            <person name="Sun Z."/>
            <person name="Harris H.M."/>
            <person name="McCann A."/>
            <person name="Guo C."/>
            <person name="Argimon S."/>
            <person name="Zhang W."/>
            <person name="Yang X."/>
            <person name="Jeffery I.B."/>
            <person name="Cooney J.C."/>
            <person name="Kagawa T.F."/>
            <person name="Liu W."/>
            <person name="Song Y."/>
            <person name="Salvetti E."/>
            <person name="Wrobel A."/>
            <person name="Rasinkangas P."/>
            <person name="Parkhill J."/>
            <person name="Rea M.C."/>
            <person name="O'Sullivan O."/>
            <person name="Ritari J."/>
            <person name="Douillard F.P."/>
            <person name="Paul Ross R."/>
            <person name="Yang R."/>
            <person name="Briner A.E."/>
            <person name="Felis G.E."/>
            <person name="de Vos W.M."/>
            <person name="Barrangou R."/>
            <person name="Klaenhammer T.R."/>
            <person name="Caufield P.W."/>
            <person name="Cui Y."/>
            <person name="Zhang H."/>
            <person name="O'Toole P.W."/>
        </authorList>
    </citation>
    <scope>NUCLEOTIDE SEQUENCE [LARGE SCALE GENOMIC DNA]</scope>
    <source>
        <strain evidence="3 4">DSM 19682</strain>
    </source>
</reference>
<dbReference type="PATRIC" id="fig|1423775.4.peg.1946"/>
<evidence type="ECO:0000256" key="1">
    <source>
        <dbReference type="SAM" id="SignalP"/>
    </source>
</evidence>
<proteinExistence type="predicted"/>
<feature type="domain" description="S-layer protein C-terminal" evidence="2">
    <location>
        <begin position="43"/>
        <end position="89"/>
    </location>
</feature>
<protein>
    <recommendedName>
        <fullName evidence="2">S-layer protein C-terminal domain-containing protein</fullName>
    </recommendedName>
</protein>
<dbReference type="InterPro" id="IPR024968">
    <property type="entry name" value="SlpA_C_lactobacillus"/>
</dbReference>
<feature type="chain" id="PRO_5038857374" description="S-layer protein C-terminal domain-containing protein" evidence="1">
    <location>
        <begin position="18"/>
        <end position="266"/>
    </location>
</feature>
<evidence type="ECO:0000313" key="4">
    <source>
        <dbReference type="Proteomes" id="UP000051248"/>
    </source>
</evidence>
<dbReference type="EMBL" id="AZDZ01000003">
    <property type="protein sequence ID" value="KRK80484.1"/>
    <property type="molecule type" value="Genomic_DNA"/>
</dbReference>
<organism evidence="3 4">
    <name type="scientific">Companilactobacillus nodensis DSM 19682 = JCM 14932 = NBRC 107160</name>
    <dbReference type="NCBI Taxonomy" id="1423775"/>
    <lineage>
        <taxon>Bacteria</taxon>
        <taxon>Bacillati</taxon>
        <taxon>Bacillota</taxon>
        <taxon>Bacilli</taxon>
        <taxon>Lactobacillales</taxon>
        <taxon>Lactobacillaceae</taxon>
        <taxon>Companilactobacillus</taxon>
    </lineage>
</organism>
<dbReference type="Pfam" id="PF03217">
    <property type="entry name" value="SlpA"/>
    <property type="match status" value="1"/>
</dbReference>
<evidence type="ECO:0000313" key="3">
    <source>
        <dbReference type="EMBL" id="KRK80484.1"/>
    </source>
</evidence>
<feature type="signal peptide" evidence="1">
    <location>
        <begin position="1"/>
        <end position="17"/>
    </location>
</feature>
<dbReference type="RefSeq" id="WP_025024464.1">
    <property type="nucleotide sequence ID" value="NZ_AZDZ01000003.1"/>
</dbReference>
<dbReference type="STRING" id="1423775.FD03_GL001908"/>
<keyword evidence="4" id="KW-1185">Reference proteome</keyword>
<dbReference type="AlphaFoldDB" id="A0A0R1KHQ5"/>
<comment type="caution">
    <text evidence="3">The sequence shown here is derived from an EMBL/GenBank/DDBJ whole genome shotgun (WGS) entry which is preliminary data.</text>
</comment>
<accession>A0A0R1KHQ5</accession>
<name>A0A0R1KHQ5_9LACO</name>
<keyword evidence="1" id="KW-0732">Signal</keyword>
<evidence type="ECO:0000259" key="2">
    <source>
        <dbReference type="Pfam" id="PF03217"/>
    </source>
</evidence>